<gene>
    <name evidence="2" type="ORF">DIC66_11610</name>
</gene>
<evidence type="ECO:0000313" key="3">
    <source>
        <dbReference type="Proteomes" id="UP000260665"/>
    </source>
</evidence>
<dbReference type="InterPro" id="IPR012338">
    <property type="entry name" value="Beta-lactam/transpept-like"/>
</dbReference>
<accession>A0A3E1RBQ8</accession>
<dbReference type="InterPro" id="IPR050789">
    <property type="entry name" value="Diverse_Enzym_Activities"/>
</dbReference>
<dbReference type="InterPro" id="IPR001466">
    <property type="entry name" value="Beta-lactam-related"/>
</dbReference>
<dbReference type="OrthoDB" id="8582986at2"/>
<dbReference type="AlphaFoldDB" id="A0A3E1RBQ8"/>
<sequence length="380" mass="41616">MGLVFAVDACSQSTLPIPCPTPTAISDYWEPQSADSAGFDAVALCTVLASVQGSEANIHGVLIARNGKLVAEMYRAGQDHPINHLYGLWGQFKAFDAGTLHDVRSISKSVVSLLFGIVSAKSPTHAPNTPVIDLFPELADLRTTDAVAIQWRHLLAMSSGLDWSEGSPPDNETRLFWSSQPDRYVLSRSSVAAPGRLFNYNSGGTSLIAEALARAEGLPIQELGRQHLFDPMGITDWEWVPDLHGRALAFTGLRLRPRDLLKLGQLVLNRGQWQGRQLVPAEWIDESTRTSLSTGFINPILPDEEIGYGYQWWTGHTLWRGQRLAWIAGFGNGGQRLFVVPDLNLTMVITAGSYNARSIDAHVMRLFANVVASVECPGCR</sequence>
<dbReference type="Pfam" id="PF00144">
    <property type="entry name" value="Beta-lactamase"/>
    <property type="match status" value="1"/>
</dbReference>
<dbReference type="PANTHER" id="PTHR43283">
    <property type="entry name" value="BETA-LACTAMASE-RELATED"/>
    <property type="match status" value="1"/>
</dbReference>
<organism evidence="2 3">
    <name type="scientific">Rhodoferax lacus</name>
    <dbReference type="NCBI Taxonomy" id="2184758"/>
    <lineage>
        <taxon>Bacteria</taxon>
        <taxon>Pseudomonadati</taxon>
        <taxon>Pseudomonadota</taxon>
        <taxon>Betaproteobacteria</taxon>
        <taxon>Burkholderiales</taxon>
        <taxon>Comamonadaceae</taxon>
        <taxon>Rhodoferax</taxon>
    </lineage>
</organism>
<keyword evidence="2" id="KW-0378">Hydrolase</keyword>
<protein>
    <submittedName>
        <fullName evidence="2">Serine hydrolase</fullName>
    </submittedName>
</protein>
<dbReference type="GO" id="GO:0016787">
    <property type="term" value="F:hydrolase activity"/>
    <property type="evidence" value="ECO:0007669"/>
    <property type="project" value="UniProtKB-KW"/>
</dbReference>
<feature type="domain" description="Beta-lactamase-related" evidence="1">
    <location>
        <begin position="62"/>
        <end position="351"/>
    </location>
</feature>
<proteinExistence type="predicted"/>
<dbReference type="Gene3D" id="3.40.710.10">
    <property type="entry name" value="DD-peptidase/beta-lactamase superfamily"/>
    <property type="match status" value="1"/>
</dbReference>
<dbReference type="Proteomes" id="UP000260665">
    <property type="component" value="Unassembled WGS sequence"/>
</dbReference>
<dbReference type="SUPFAM" id="SSF56601">
    <property type="entry name" value="beta-lactamase/transpeptidase-like"/>
    <property type="match status" value="1"/>
</dbReference>
<reference evidence="2 3" key="1">
    <citation type="submission" date="2018-05" db="EMBL/GenBank/DDBJ databases">
        <title>Rhodoferax soyangensis sp.nov., isolated from an oligotrophic freshwater lake.</title>
        <authorList>
            <person name="Park M."/>
        </authorList>
    </citation>
    <scope>NUCLEOTIDE SEQUENCE [LARGE SCALE GENOMIC DNA]</scope>
    <source>
        <strain evidence="2 3">IMCC26218</strain>
    </source>
</reference>
<evidence type="ECO:0000313" key="2">
    <source>
        <dbReference type="EMBL" id="RFO96794.1"/>
    </source>
</evidence>
<dbReference type="PANTHER" id="PTHR43283:SF7">
    <property type="entry name" value="BETA-LACTAMASE-RELATED DOMAIN-CONTAINING PROTEIN"/>
    <property type="match status" value="1"/>
</dbReference>
<keyword evidence="3" id="KW-1185">Reference proteome</keyword>
<name>A0A3E1RBQ8_9BURK</name>
<comment type="caution">
    <text evidence="2">The sequence shown here is derived from an EMBL/GenBank/DDBJ whole genome shotgun (WGS) entry which is preliminary data.</text>
</comment>
<evidence type="ECO:0000259" key="1">
    <source>
        <dbReference type="Pfam" id="PF00144"/>
    </source>
</evidence>
<dbReference type="EMBL" id="QFZK01000006">
    <property type="protein sequence ID" value="RFO96794.1"/>
    <property type="molecule type" value="Genomic_DNA"/>
</dbReference>